<dbReference type="Proteomes" id="UP000002754">
    <property type="component" value="Unassembled WGS sequence"/>
</dbReference>
<name>A0A094WJ40_ALKAL</name>
<sequence>MTKTELIIRTQDELYDKFGKVDIYHDEDCRQMLAVPHGRPLEIINVVAKLEYTLYPNSEDVMSVG</sequence>
<dbReference type="RefSeq" id="WP_003321245.1">
    <property type="nucleotide sequence ID" value="NZ_ALPT02000044.1"/>
</dbReference>
<dbReference type="EMBL" id="ALPT02000044">
    <property type="protein sequence ID" value="KGA96846.1"/>
    <property type="molecule type" value="Genomic_DNA"/>
</dbReference>
<comment type="caution">
    <text evidence="1">The sequence shown here is derived from an EMBL/GenBank/DDBJ whole genome shotgun (WGS) entry which is preliminary data.</text>
</comment>
<proteinExistence type="predicted"/>
<evidence type="ECO:0000313" key="3">
    <source>
        <dbReference type="Proteomes" id="UP000002754"/>
    </source>
</evidence>
<gene>
    <name evidence="2" type="ORF">AJ85_05785</name>
    <name evidence="1" type="ORF">BALCAV_0213565</name>
</gene>
<evidence type="ECO:0000313" key="1">
    <source>
        <dbReference type="EMBL" id="KGA96846.1"/>
    </source>
</evidence>
<dbReference type="Proteomes" id="UP000297014">
    <property type="component" value="Unassembled WGS sequence"/>
</dbReference>
<evidence type="ECO:0000313" key="4">
    <source>
        <dbReference type="Proteomes" id="UP000297014"/>
    </source>
</evidence>
<protein>
    <submittedName>
        <fullName evidence="1">Uncharacterized protein</fullName>
    </submittedName>
</protein>
<evidence type="ECO:0000313" key="2">
    <source>
        <dbReference type="EMBL" id="THG91334.1"/>
    </source>
</evidence>
<dbReference type="AlphaFoldDB" id="A0A094WJ40"/>
<organism evidence="1 3">
    <name type="scientific">Alkalihalobacillus alcalophilus ATCC 27647 = CGMCC 1.3604</name>
    <dbReference type="NCBI Taxonomy" id="1218173"/>
    <lineage>
        <taxon>Bacteria</taxon>
        <taxon>Bacillati</taxon>
        <taxon>Bacillota</taxon>
        <taxon>Bacilli</taxon>
        <taxon>Bacillales</taxon>
        <taxon>Bacillaceae</taxon>
        <taxon>Alkalihalobacillus</taxon>
    </lineage>
</organism>
<reference evidence="1 3" key="1">
    <citation type="journal article" date="2014" name="Genome Announc.">
        <title>Draft Genome Sequence of Bacillus alcalophilus AV1934, a Classic Alkaliphile Isolated from Human Feces in 1934.</title>
        <authorList>
            <person name="Attie O."/>
            <person name="Jayaprakash A."/>
            <person name="Shah H."/>
            <person name="Paulsen I.T."/>
            <person name="Morino M."/>
            <person name="Takahashi Y."/>
            <person name="Narumi I."/>
            <person name="Sachidanandam R."/>
            <person name="Satoh K."/>
            <person name="Ito M."/>
            <person name="Krulwich T.A."/>
        </authorList>
    </citation>
    <scope>NUCLEOTIDE SEQUENCE [LARGE SCALE GENOMIC DNA]</scope>
    <source>
        <strain evidence="1 3">AV1934</strain>
    </source>
</reference>
<dbReference type="STRING" id="1218173.BALCAV_0213565"/>
<accession>A0A094WJ40</accession>
<reference evidence="2 4" key="2">
    <citation type="submission" date="2014-01" db="EMBL/GenBank/DDBJ databases">
        <title>Draft genome sequencing of Bacillus alcalophilus CGMCC 1.3604.</title>
        <authorList>
            <person name="Yang J."/>
            <person name="Diao L."/>
            <person name="Yang S."/>
        </authorList>
    </citation>
    <scope>NUCLEOTIDE SEQUENCE [LARGE SCALE GENOMIC DNA]</scope>
    <source>
        <strain evidence="2 4">CGMCC 1.3604</strain>
    </source>
</reference>
<keyword evidence="3" id="KW-1185">Reference proteome</keyword>
<dbReference type="EMBL" id="JALP01000078">
    <property type="protein sequence ID" value="THG91334.1"/>
    <property type="molecule type" value="Genomic_DNA"/>
</dbReference>